<sequence length="113" mass="13181">MPLPKGDVSSFYYRSKLNVLNFTIYDMQKNIADCYVWDVSNGHRGVNELGTCIWKYLEMKSDKNEGDVIFYSDNCPGKNKNKFILALYIHAVHQFKNIKTITHKYLIKGHTQN</sequence>
<accession>A0AAV0Y2Q0</accession>
<comment type="caution">
    <text evidence="2">The sequence shown here is derived from an EMBL/GenBank/DDBJ whole genome shotgun (WGS) entry which is preliminary data.</text>
</comment>
<name>A0AAV0Y2Q0_9HEMI</name>
<dbReference type="Pfam" id="PF25273">
    <property type="entry name" value="DUF7869"/>
    <property type="match status" value="1"/>
</dbReference>
<gene>
    <name evidence="2" type="ORF">MEUPH1_LOCUS28676</name>
</gene>
<evidence type="ECO:0000313" key="3">
    <source>
        <dbReference type="Proteomes" id="UP001160148"/>
    </source>
</evidence>
<reference evidence="2 3" key="1">
    <citation type="submission" date="2023-01" db="EMBL/GenBank/DDBJ databases">
        <authorList>
            <person name="Whitehead M."/>
        </authorList>
    </citation>
    <scope>NUCLEOTIDE SEQUENCE [LARGE SCALE GENOMIC DNA]</scope>
</reference>
<organism evidence="2 3">
    <name type="scientific">Macrosiphum euphorbiae</name>
    <name type="common">potato aphid</name>
    <dbReference type="NCBI Taxonomy" id="13131"/>
    <lineage>
        <taxon>Eukaryota</taxon>
        <taxon>Metazoa</taxon>
        <taxon>Ecdysozoa</taxon>
        <taxon>Arthropoda</taxon>
        <taxon>Hexapoda</taxon>
        <taxon>Insecta</taxon>
        <taxon>Pterygota</taxon>
        <taxon>Neoptera</taxon>
        <taxon>Paraneoptera</taxon>
        <taxon>Hemiptera</taxon>
        <taxon>Sternorrhyncha</taxon>
        <taxon>Aphidomorpha</taxon>
        <taxon>Aphidoidea</taxon>
        <taxon>Aphididae</taxon>
        <taxon>Macrosiphini</taxon>
        <taxon>Macrosiphum</taxon>
    </lineage>
</organism>
<dbReference type="PANTHER" id="PTHR10773">
    <property type="entry name" value="DNA-DIRECTED RNA POLYMERASES I, II, AND III SUBUNIT RPABC2"/>
    <property type="match status" value="1"/>
</dbReference>
<dbReference type="Proteomes" id="UP001160148">
    <property type="component" value="Unassembled WGS sequence"/>
</dbReference>
<evidence type="ECO:0000259" key="1">
    <source>
        <dbReference type="Pfam" id="PF25273"/>
    </source>
</evidence>
<keyword evidence="3" id="KW-1185">Reference proteome</keyword>
<protein>
    <recommendedName>
        <fullName evidence="1">DUF7869 domain-containing protein</fullName>
    </recommendedName>
</protein>
<dbReference type="AlphaFoldDB" id="A0AAV0Y2Q0"/>
<proteinExistence type="predicted"/>
<dbReference type="EMBL" id="CARXXK010001268">
    <property type="protein sequence ID" value="CAI6375140.1"/>
    <property type="molecule type" value="Genomic_DNA"/>
</dbReference>
<feature type="domain" description="DUF7869" evidence="1">
    <location>
        <begin position="39"/>
        <end position="112"/>
    </location>
</feature>
<dbReference type="PANTHER" id="PTHR10773:SF19">
    <property type="match status" value="1"/>
</dbReference>
<evidence type="ECO:0000313" key="2">
    <source>
        <dbReference type="EMBL" id="CAI6375140.1"/>
    </source>
</evidence>
<dbReference type="InterPro" id="IPR057191">
    <property type="entry name" value="DUF7869"/>
</dbReference>